<name>A0A9X0WKQ2_9GAMM</name>
<proteinExistence type="predicted"/>
<keyword evidence="2" id="KW-1185">Reference proteome</keyword>
<gene>
    <name evidence="1" type="ORF">CKO25_16855</name>
</gene>
<evidence type="ECO:0000313" key="2">
    <source>
        <dbReference type="Proteomes" id="UP001138802"/>
    </source>
</evidence>
<organism evidence="1 2">
    <name type="scientific">Thiocapsa imhoffii</name>
    <dbReference type="NCBI Taxonomy" id="382777"/>
    <lineage>
        <taxon>Bacteria</taxon>
        <taxon>Pseudomonadati</taxon>
        <taxon>Pseudomonadota</taxon>
        <taxon>Gammaproteobacteria</taxon>
        <taxon>Chromatiales</taxon>
        <taxon>Chromatiaceae</taxon>
        <taxon>Thiocapsa</taxon>
    </lineage>
</organism>
<reference evidence="1 2" key="1">
    <citation type="journal article" date="2020" name="Microorganisms">
        <title>Osmotic Adaptation and Compatible Solute Biosynthesis of Phototrophic Bacteria as Revealed from Genome Analyses.</title>
        <authorList>
            <person name="Imhoff J.F."/>
            <person name="Rahn T."/>
            <person name="Kunzel S."/>
            <person name="Keller A."/>
            <person name="Neulinger S.C."/>
        </authorList>
    </citation>
    <scope>NUCLEOTIDE SEQUENCE [LARGE SCALE GENOMIC DNA]</scope>
    <source>
        <strain evidence="1 2">DSM 21303</strain>
    </source>
</reference>
<dbReference type="AlphaFoldDB" id="A0A9X0WKQ2"/>
<comment type="caution">
    <text evidence="1">The sequence shown here is derived from an EMBL/GenBank/DDBJ whole genome shotgun (WGS) entry which is preliminary data.</text>
</comment>
<evidence type="ECO:0000313" key="1">
    <source>
        <dbReference type="EMBL" id="MBK1646285.1"/>
    </source>
</evidence>
<sequence length="123" mass="13320">MGHAAGAATEIGVELNKLETHAPDCRVYLVFDNGAGPALDVLQLDLILFDHEGLIMRRLAVDSAPLRAAKTTVKLFDIPDLDCEAIDRILINDVLECRDETGPLTDCVERLDPSSRAPAALVK</sequence>
<accession>A0A9X0WKQ2</accession>
<dbReference type="EMBL" id="NRSD01000022">
    <property type="protein sequence ID" value="MBK1646285.1"/>
    <property type="molecule type" value="Genomic_DNA"/>
</dbReference>
<dbReference type="Proteomes" id="UP001138802">
    <property type="component" value="Unassembled WGS sequence"/>
</dbReference>
<protein>
    <submittedName>
        <fullName evidence="1">Tat pathway signal sequence domain protein</fullName>
    </submittedName>
</protein>